<evidence type="ECO:0000256" key="4">
    <source>
        <dbReference type="ARBA" id="ARBA00022801"/>
    </source>
</evidence>
<keyword evidence="5" id="KW-1015">Disulfide bond</keyword>
<dbReference type="EC" id="3.1.1.-" evidence="7"/>
<comment type="catalytic activity">
    <reaction evidence="6">
        <text>feruloyl-polysaccharide + H2O = ferulate + polysaccharide.</text>
        <dbReference type="EC" id="3.1.1.73"/>
    </reaction>
</comment>
<evidence type="ECO:0000313" key="9">
    <source>
        <dbReference type="Proteomes" id="UP000297245"/>
    </source>
</evidence>
<protein>
    <recommendedName>
        <fullName evidence="7">Carboxylic ester hydrolase</fullName>
        <ecNumber evidence="7">3.1.1.-</ecNumber>
    </recommendedName>
</protein>
<gene>
    <name evidence="8" type="ORF">K435DRAFT_705086</name>
</gene>
<keyword evidence="2" id="KW-0858">Xylan degradation</keyword>
<evidence type="ECO:0000256" key="5">
    <source>
        <dbReference type="ARBA" id="ARBA00023157"/>
    </source>
</evidence>
<dbReference type="PANTHER" id="PTHR33938:SF15">
    <property type="entry name" value="FERULOYL ESTERASE B-RELATED"/>
    <property type="match status" value="1"/>
</dbReference>
<evidence type="ECO:0000256" key="6">
    <source>
        <dbReference type="ARBA" id="ARBA00034075"/>
    </source>
</evidence>
<keyword evidence="4 7" id="KW-0378">Hydrolase</keyword>
<dbReference type="AlphaFoldDB" id="A0A4S8KLG3"/>
<comment type="similarity">
    <text evidence="7">Belongs to the tannase family.</text>
</comment>
<keyword evidence="2" id="KW-0119">Carbohydrate metabolism</keyword>
<evidence type="ECO:0000256" key="7">
    <source>
        <dbReference type="RuleBase" id="RU361238"/>
    </source>
</evidence>
<dbReference type="EMBL" id="ML180997">
    <property type="protein sequence ID" value="THU76313.1"/>
    <property type="molecule type" value="Genomic_DNA"/>
</dbReference>
<accession>A0A4S8KLG3</accession>
<reference evidence="8 9" key="1">
    <citation type="journal article" date="2019" name="Nat. Ecol. Evol.">
        <title>Megaphylogeny resolves global patterns of mushroom evolution.</title>
        <authorList>
            <person name="Varga T."/>
            <person name="Krizsan K."/>
            <person name="Foldi C."/>
            <person name="Dima B."/>
            <person name="Sanchez-Garcia M."/>
            <person name="Sanchez-Ramirez S."/>
            <person name="Szollosi G.J."/>
            <person name="Szarkandi J.G."/>
            <person name="Papp V."/>
            <person name="Albert L."/>
            <person name="Andreopoulos W."/>
            <person name="Angelini C."/>
            <person name="Antonin V."/>
            <person name="Barry K.W."/>
            <person name="Bougher N.L."/>
            <person name="Buchanan P."/>
            <person name="Buyck B."/>
            <person name="Bense V."/>
            <person name="Catcheside P."/>
            <person name="Chovatia M."/>
            <person name="Cooper J."/>
            <person name="Damon W."/>
            <person name="Desjardin D."/>
            <person name="Finy P."/>
            <person name="Geml J."/>
            <person name="Haridas S."/>
            <person name="Hughes K."/>
            <person name="Justo A."/>
            <person name="Karasinski D."/>
            <person name="Kautmanova I."/>
            <person name="Kiss B."/>
            <person name="Kocsube S."/>
            <person name="Kotiranta H."/>
            <person name="LaButti K.M."/>
            <person name="Lechner B.E."/>
            <person name="Liimatainen K."/>
            <person name="Lipzen A."/>
            <person name="Lukacs Z."/>
            <person name="Mihaltcheva S."/>
            <person name="Morgado L.N."/>
            <person name="Niskanen T."/>
            <person name="Noordeloos M.E."/>
            <person name="Ohm R.A."/>
            <person name="Ortiz-Santana B."/>
            <person name="Ovrebo C."/>
            <person name="Racz N."/>
            <person name="Riley R."/>
            <person name="Savchenko A."/>
            <person name="Shiryaev A."/>
            <person name="Soop K."/>
            <person name="Spirin V."/>
            <person name="Szebenyi C."/>
            <person name="Tomsovsky M."/>
            <person name="Tulloss R.E."/>
            <person name="Uehling J."/>
            <person name="Grigoriev I.V."/>
            <person name="Vagvolgyi C."/>
            <person name="Papp T."/>
            <person name="Martin F.M."/>
            <person name="Miettinen O."/>
            <person name="Hibbett D.S."/>
            <person name="Nagy L.G."/>
        </authorList>
    </citation>
    <scope>NUCLEOTIDE SEQUENCE [LARGE SCALE GENOMIC DNA]</scope>
    <source>
        <strain evidence="8 9">CBS 962.96</strain>
    </source>
</reference>
<keyword evidence="9" id="KW-1185">Reference proteome</keyword>
<evidence type="ECO:0000256" key="3">
    <source>
        <dbReference type="ARBA" id="ARBA00022729"/>
    </source>
</evidence>
<organism evidence="8 9">
    <name type="scientific">Dendrothele bispora (strain CBS 962.96)</name>
    <dbReference type="NCBI Taxonomy" id="1314807"/>
    <lineage>
        <taxon>Eukaryota</taxon>
        <taxon>Fungi</taxon>
        <taxon>Dikarya</taxon>
        <taxon>Basidiomycota</taxon>
        <taxon>Agaricomycotina</taxon>
        <taxon>Agaricomycetes</taxon>
        <taxon>Agaricomycetidae</taxon>
        <taxon>Agaricales</taxon>
        <taxon>Agaricales incertae sedis</taxon>
        <taxon>Dendrothele</taxon>
    </lineage>
</organism>
<evidence type="ECO:0000313" key="8">
    <source>
        <dbReference type="EMBL" id="THU76313.1"/>
    </source>
</evidence>
<name>A0A4S8KLG3_DENBC</name>
<keyword evidence="1" id="KW-0719">Serine esterase</keyword>
<dbReference type="GO" id="GO:0030600">
    <property type="term" value="F:feruloyl esterase activity"/>
    <property type="evidence" value="ECO:0007669"/>
    <property type="project" value="UniProtKB-EC"/>
</dbReference>
<evidence type="ECO:0000256" key="2">
    <source>
        <dbReference type="ARBA" id="ARBA00022651"/>
    </source>
</evidence>
<evidence type="ECO:0000256" key="1">
    <source>
        <dbReference type="ARBA" id="ARBA00022487"/>
    </source>
</evidence>
<dbReference type="Pfam" id="PF07519">
    <property type="entry name" value="Tannase"/>
    <property type="match status" value="1"/>
</dbReference>
<keyword evidence="2" id="KW-0624">Polysaccharide degradation</keyword>
<keyword evidence="3" id="KW-0732">Signal</keyword>
<dbReference type="InterPro" id="IPR011118">
    <property type="entry name" value="Tannase/feruloyl_esterase"/>
</dbReference>
<sequence length="112" mass="12394">MTESHITELESSELDEFCRFFRISGMGHCSGGVRAWEIGQTLAGSGSESSVLMAMVRWVEEGVAPETMLGTKYVNDTVSDGVAFARAHCRYPLRNTYDGTVDYTKNCLEVDQ</sequence>
<dbReference type="Proteomes" id="UP000297245">
    <property type="component" value="Unassembled WGS sequence"/>
</dbReference>
<dbReference type="GO" id="GO:0045493">
    <property type="term" value="P:xylan catabolic process"/>
    <property type="evidence" value="ECO:0007669"/>
    <property type="project" value="UniProtKB-KW"/>
</dbReference>
<dbReference type="OrthoDB" id="3039123at2759"/>
<proteinExistence type="inferred from homology"/>
<dbReference type="PANTHER" id="PTHR33938">
    <property type="entry name" value="FERULOYL ESTERASE B-RELATED"/>
    <property type="match status" value="1"/>
</dbReference>